<organism evidence="1 2">
    <name type="scientific">Chitinophaga pinensis</name>
    <dbReference type="NCBI Taxonomy" id="79329"/>
    <lineage>
        <taxon>Bacteria</taxon>
        <taxon>Pseudomonadati</taxon>
        <taxon>Bacteroidota</taxon>
        <taxon>Chitinophagia</taxon>
        <taxon>Chitinophagales</taxon>
        <taxon>Chitinophagaceae</taxon>
        <taxon>Chitinophaga</taxon>
    </lineage>
</organism>
<comment type="caution">
    <text evidence="1">The sequence shown here is derived from an EMBL/GenBank/DDBJ whole genome shotgun (WGS) entry which is preliminary data.</text>
</comment>
<gene>
    <name evidence="1" type="ORF">FEF09_29755</name>
</gene>
<dbReference type="EMBL" id="VOHS01000085">
    <property type="protein sequence ID" value="TWV89895.1"/>
    <property type="molecule type" value="Genomic_DNA"/>
</dbReference>
<dbReference type="GO" id="GO:0033104">
    <property type="term" value="C:type VI protein secretion system complex"/>
    <property type="evidence" value="ECO:0007669"/>
    <property type="project" value="InterPro"/>
</dbReference>
<evidence type="ECO:0000313" key="2">
    <source>
        <dbReference type="Proteomes" id="UP000318815"/>
    </source>
</evidence>
<sequence>MAFKATLTFSGKQYDVLQCSYSMYRDVDLKGRPTSGVYGG</sequence>
<protein>
    <submittedName>
        <fullName evidence="1">Type VI secretion system needle protein Hcp</fullName>
    </submittedName>
</protein>
<dbReference type="AlphaFoldDB" id="A0A5C6LJU2"/>
<dbReference type="Pfam" id="PF17642">
    <property type="entry name" value="TssD"/>
    <property type="match status" value="1"/>
</dbReference>
<name>A0A5C6LJU2_9BACT</name>
<dbReference type="Proteomes" id="UP000318815">
    <property type="component" value="Unassembled WGS sequence"/>
</dbReference>
<accession>A0A5C6LJU2</accession>
<evidence type="ECO:0000313" key="1">
    <source>
        <dbReference type="EMBL" id="TWV89895.1"/>
    </source>
</evidence>
<reference evidence="1 2" key="1">
    <citation type="submission" date="2019-08" db="EMBL/GenBank/DDBJ databases">
        <title>Whole genome sequencing of chitin degrading bacteria Chitinophaga pinensis YS16.</title>
        <authorList>
            <person name="Singh R.P."/>
            <person name="Manchanda G."/>
            <person name="Maurya I.K."/>
            <person name="Joshi N.K."/>
            <person name="Srivastava A.K."/>
        </authorList>
    </citation>
    <scope>NUCLEOTIDE SEQUENCE [LARGE SCALE GENOMIC DNA]</scope>
    <source>
        <strain evidence="1 2">YS-16</strain>
    </source>
</reference>
<dbReference type="InterPro" id="IPR041408">
    <property type="entry name" value="Hcp_Tssd"/>
</dbReference>
<keyword evidence="2" id="KW-1185">Reference proteome</keyword>
<proteinExistence type="predicted"/>
<dbReference type="RefSeq" id="WP_315898207.1">
    <property type="nucleotide sequence ID" value="NZ_VOHS01000085.1"/>
</dbReference>
<feature type="non-terminal residue" evidence="1">
    <location>
        <position position="40"/>
    </location>
</feature>